<dbReference type="InterPro" id="IPR011605">
    <property type="entry name" value="NusB_fam"/>
</dbReference>
<evidence type="ECO:0000256" key="2">
    <source>
        <dbReference type="ARBA" id="ARBA00022814"/>
    </source>
</evidence>
<dbReference type="EMBL" id="DSFP01000041">
    <property type="protein sequence ID" value="HEW46034.1"/>
    <property type="molecule type" value="Genomic_DNA"/>
</dbReference>
<gene>
    <name evidence="6 8" type="primary">nusB</name>
    <name evidence="8" type="ORF">ENO47_05105</name>
</gene>
<evidence type="ECO:0000256" key="3">
    <source>
        <dbReference type="ARBA" id="ARBA00022884"/>
    </source>
</evidence>
<dbReference type="Pfam" id="PF01029">
    <property type="entry name" value="NusB"/>
    <property type="match status" value="1"/>
</dbReference>
<dbReference type="AlphaFoldDB" id="A0A7C2V3M0"/>
<dbReference type="GO" id="GO:0031564">
    <property type="term" value="P:transcription antitermination"/>
    <property type="evidence" value="ECO:0007669"/>
    <property type="project" value="UniProtKB-KW"/>
</dbReference>
<dbReference type="GO" id="GO:0003723">
    <property type="term" value="F:RNA binding"/>
    <property type="evidence" value="ECO:0007669"/>
    <property type="project" value="UniProtKB-UniRule"/>
</dbReference>
<evidence type="ECO:0000313" key="8">
    <source>
        <dbReference type="EMBL" id="HEW46034.1"/>
    </source>
</evidence>
<evidence type="ECO:0000259" key="7">
    <source>
        <dbReference type="Pfam" id="PF01029"/>
    </source>
</evidence>
<accession>A0A7C2V3M0</accession>
<dbReference type="NCBIfam" id="TIGR01951">
    <property type="entry name" value="nusB"/>
    <property type="match status" value="1"/>
</dbReference>
<comment type="similarity">
    <text evidence="1 6">Belongs to the NusB family.</text>
</comment>
<comment type="caution">
    <text evidence="8">The sequence shown here is derived from an EMBL/GenBank/DDBJ whole genome shotgun (WGS) entry which is preliminary data.</text>
</comment>
<dbReference type="PANTHER" id="PTHR11078">
    <property type="entry name" value="N UTILIZATION SUBSTANCE PROTEIN B-RELATED"/>
    <property type="match status" value="1"/>
</dbReference>
<evidence type="ECO:0000256" key="4">
    <source>
        <dbReference type="ARBA" id="ARBA00023015"/>
    </source>
</evidence>
<protein>
    <recommendedName>
        <fullName evidence="6">Transcription antitermination protein NusB</fullName>
    </recommendedName>
    <alternativeName>
        <fullName evidence="6">Antitermination factor NusB</fullName>
    </alternativeName>
</protein>
<feature type="domain" description="NusB/RsmB/TIM44" evidence="7">
    <location>
        <begin position="6"/>
        <end position="132"/>
    </location>
</feature>
<dbReference type="SUPFAM" id="SSF48013">
    <property type="entry name" value="NusB-like"/>
    <property type="match status" value="1"/>
</dbReference>
<keyword evidence="3 6" id="KW-0694">RNA-binding</keyword>
<dbReference type="GO" id="GO:0005829">
    <property type="term" value="C:cytosol"/>
    <property type="evidence" value="ECO:0007669"/>
    <property type="project" value="TreeGrafter"/>
</dbReference>
<keyword evidence="4 6" id="KW-0805">Transcription regulation</keyword>
<dbReference type="Gene3D" id="1.10.940.10">
    <property type="entry name" value="NusB-like"/>
    <property type="match status" value="1"/>
</dbReference>
<keyword evidence="5 6" id="KW-0804">Transcription</keyword>
<name>A0A7C2V3M0_9AQUI</name>
<reference evidence="8" key="1">
    <citation type="journal article" date="2020" name="mSystems">
        <title>Genome- and Community-Level Interaction Insights into Carbon Utilization and Element Cycling Functions of Hydrothermarchaeota in Hydrothermal Sediment.</title>
        <authorList>
            <person name="Zhou Z."/>
            <person name="Liu Y."/>
            <person name="Xu W."/>
            <person name="Pan J."/>
            <person name="Luo Z.H."/>
            <person name="Li M."/>
        </authorList>
    </citation>
    <scope>NUCLEOTIDE SEQUENCE [LARGE SCALE GENOMIC DNA]</scope>
    <source>
        <strain evidence="8">SpSt-132</strain>
    </source>
</reference>
<dbReference type="HAMAP" id="MF_00073">
    <property type="entry name" value="NusB"/>
    <property type="match status" value="1"/>
</dbReference>
<dbReference type="InterPro" id="IPR035926">
    <property type="entry name" value="NusB-like_sf"/>
</dbReference>
<keyword evidence="2 6" id="KW-0889">Transcription antitermination</keyword>
<sequence length="139" mass="16428">MIYKPQARKDAFLVLYQWDMKGEPIESLIEEYISANHISMQDRRRYMRKLVRTFMEHSVEIDKLIAEFSEKWDIDRVGFIERNILRIALAELLYISAKNPKVIISDYIKLAQKYAGKNCVKFVNGILGRVLREKLGMQD</sequence>
<dbReference type="PANTHER" id="PTHR11078:SF3">
    <property type="entry name" value="ANTITERMINATION NUSB DOMAIN-CONTAINING PROTEIN"/>
    <property type="match status" value="1"/>
</dbReference>
<evidence type="ECO:0000256" key="6">
    <source>
        <dbReference type="HAMAP-Rule" id="MF_00073"/>
    </source>
</evidence>
<comment type="function">
    <text evidence="6">Involved in transcription antitermination. Required for transcription of ribosomal RNA (rRNA) genes. Binds specifically to the boxA antiterminator sequence of the ribosomal RNA (rrn) operons.</text>
</comment>
<organism evidence="8">
    <name type="scientific">Hydrogenobacter sp</name>
    <dbReference type="NCBI Taxonomy" id="2152829"/>
    <lineage>
        <taxon>Bacteria</taxon>
        <taxon>Pseudomonadati</taxon>
        <taxon>Aquificota</taxon>
        <taxon>Aquificia</taxon>
        <taxon>Aquificales</taxon>
        <taxon>Aquificaceae</taxon>
        <taxon>Hydrogenobacter</taxon>
    </lineage>
</organism>
<evidence type="ECO:0000256" key="1">
    <source>
        <dbReference type="ARBA" id="ARBA00005952"/>
    </source>
</evidence>
<dbReference type="InterPro" id="IPR006027">
    <property type="entry name" value="NusB_RsmB_TIM44"/>
</dbReference>
<dbReference type="GO" id="GO:0006353">
    <property type="term" value="P:DNA-templated transcription termination"/>
    <property type="evidence" value="ECO:0007669"/>
    <property type="project" value="UniProtKB-UniRule"/>
</dbReference>
<evidence type="ECO:0000256" key="5">
    <source>
        <dbReference type="ARBA" id="ARBA00023163"/>
    </source>
</evidence>
<proteinExistence type="inferred from homology"/>